<dbReference type="FunFam" id="3.20.20.80:FF:000013">
    <property type="entry name" value="lactase-phlorizin hydrolase"/>
    <property type="match status" value="1"/>
</dbReference>
<dbReference type="PANTHER" id="PTHR10353:SF36">
    <property type="entry name" value="LP05116P"/>
    <property type="match status" value="1"/>
</dbReference>
<comment type="caution">
    <text evidence="8">The sequence shown here is derived from an EMBL/GenBank/DDBJ whole genome shotgun (WGS) entry which is preliminary data.</text>
</comment>
<dbReference type="InterPro" id="IPR001360">
    <property type="entry name" value="Glyco_hydro_1"/>
</dbReference>
<dbReference type="SUPFAM" id="SSF51445">
    <property type="entry name" value="(Trans)glycosidases"/>
    <property type="match status" value="1"/>
</dbReference>
<evidence type="ECO:0000256" key="2">
    <source>
        <dbReference type="ARBA" id="ARBA00011738"/>
    </source>
</evidence>
<keyword evidence="3" id="KW-0378">Hydrolase</keyword>
<gene>
    <name evidence="8" type="ORF">Fcan01_20754</name>
</gene>
<dbReference type="InterPro" id="IPR017853">
    <property type="entry name" value="GH"/>
</dbReference>
<feature type="signal peptide" evidence="7">
    <location>
        <begin position="1"/>
        <end position="29"/>
    </location>
</feature>
<evidence type="ECO:0000256" key="5">
    <source>
        <dbReference type="ARBA" id="ARBA00023295"/>
    </source>
</evidence>
<dbReference type="GO" id="GO:0008422">
    <property type="term" value="F:beta-glucosidase activity"/>
    <property type="evidence" value="ECO:0007669"/>
    <property type="project" value="TreeGrafter"/>
</dbReference>
<accession>A0A226DHW5</accession>
<dbReference type="PRINTS" id="PR00131">
    <property type="entry name" value="GLHYDRLASE1"/>
</dbReference>
<keyword evidence="7" id="KW-0732">Signal</keyword>
<dbReference type="Gene3D" id="3.20.20.80">
    <property type="entry name" value="Glycosidases"/>
    <property type="match status" value="1"/>
</dbReference>
<evidence type="ECO:0000313" key="9">
    <source>
        <dbReference type="Proteomes" id="UP000198287"/>
    </source>
</evidence>
<keyword evidence="9" id="KW-1185">Reference proteome</keyword>
<keyword evidence="4" id="KW-0325">Glycoprotein</keyword>
<keyword evidence="5" id="KW-0326">Glycosidase</keyword>
<dbReference type="Pfam" id="PF00232">
    <property type="entry name" value="Glyco_hydro_1"/>
    <property type="match status" value="1"/>
</dbReference>
<reference evidence="8 9" key="1">
    <citation type="submission" date="2015-12" db="EMBL/GenBank/DDBJ databases">
        <title>The genome of Folsomia candida.</title>
        <authorList>
            <person name="Faddeeva A."/>
            <person name="Derks M.F."/>
            <person name="Anvar Y."/>
            <person name="Smit S."/>
            <person name="Van Straalen N."/>
            <person name="Roelofs D."/>
        </authorList>
    </citation>
    <scope>NUCLEOTIDE SEQUENCE [LARGE SCALE GENOMIC DNA]</scope>
    <source>
        <strain evidence="8 9">VU population</strain>
        <tissue evidence="8">Whole body</tissue>
    </source>
</reference>
<protein>
    <submittedName>
        <fullName evidence="8">Myrosinase 1</fullName>
    </submittedName>
</protein>
<dbReference type="InterPro" id="IPR033132">
    <property type="entry name" value="GH_1_N_CS"/>
</dbReference>
<evidence type="ECO:0000256" key="7">
    <source>
        <dbReference type="SAM" id="SignalP"/>
    </source>
</evidence>
<evidence type="ECO:0000256" key="1">
    <source>
        <dbReference type="ARBA" id="ARBA00010838"/>
    </source>
</evidence>
<evidence type="ECO:0000256" key="3">
    <source>
        <dbReference type="ARBA" id="ARBA00022801"/>
    </source>
</evidence>
<comment type="subunit">
    <text evidence="2">Homodimer.</text>
</comment>
<dbReference type="Proteomes" id="UP000198287">
    <property type="component" value="Unassembled WGS sequence"/>
</dbReference>
<feature type="chain" id="PRO_5013211620" evidence="7">
    <location>
        <begin position="30"/>
        <end position="572"/>
    </location>
</feature>
<proteinExistence type="inferred from homology"/>
<comment type="similarity">
    <text evidence="1 6">Belongs to the glycosyl hydrolase 1 family.</text>
</comment>
<dbReference type="OrthoDB" id="65569at2759"/>
<organism evidence="8 9">
    <name type="scientific">Folsomia candida</name>
    <name type="common">Springtail</name>
    <dbReference type="NCBI Taxonomy" id="158441"/>
    <lineage>
        <taxon>Eukaryota</taxon>
        <taxon>Metazoa</taxon>
        <taxon>Ecdysozoa</taxon>
        <taxon>Arthropoda</taxon>
        <taxon>Hexapoda</taxon>
        <taxon>Collembola</taxon>
        <taxon>Entomobryomorpha</taxon>
        <taxon>Isotomoidea</taxon>
        <taxon>Isotomidae</taxon>
        <taxon>Proisotominae</taxon>
        <taxon>Folsomia</taxon>
    </lineage>
</organism>
<dbReference type="PANTHER" id="PTHR10353">
    <property type="entry name" value="GLYCOSYL HYDROLASE"/>
    <property type="match status" value="1"/>
</dbReference>
<evidence type="ECO:0000256" key="4">
    <source>
        <dbReference type="ARBA" id="ARBA00023180"/>
    </source>
</evidence>
<dbReference type="PROSITE" id="PS00653">
    <property type="entry name" value="GLYCOSYL_HYDROL_F1_2"/>
    <property type="match status" value="1"/>
</dbReference>
<sequence length="572" mass="65288">MSLDHSSHTVTNMRLHILLGFCLVATAFAQYVEEDYFLYDSFPPNFKFGYATASYQIEGGWNEDGKGVNIWDTWTHLNPSPIDDGSNGDLACDSYHKWREDVRILKEAHAKLYRFSISWTRILPNGTYTSDADINPLGVKYYNDLIDALIEAEIEPMITIFHWDTPQSLEDLGGFTNEVIVDHFVSFSRLAFTLFGDRVKHWITFNEPWVVCWQGYGVGSKAPGIVDPAELPYQCVHNILKAHGKTYRLYESDFKTQQRGYVGITLDTYWYEPASDNLNDTAAAERALQFHHGWFASPLYFGKYPDVMREFVDAKSISEGRDVSRLPEFDAEWRAIITGTVDFLGLNHYTSALVRHTNPGAAGYTPGWDGDQDLFKFQSPTWSCSASPWLKVNPVGFRKVLKWLKDTYGSPEIIVTENGTSEDDATAGAFGPSPLFDLARSYYYTMYINNMLKAIVQDGVNITSYTAWSLMDNFEWKRGYTQRFGAHRVEFDDPDRERKPKESVALLRDIFDDNGFNSLRDVNQRKRYHDVVEFYTRGEKPLGQSQGSLSRQVNVAGLAVIMIFWTLIVSLA</sequence>
<dbReference type="GO" id="GO:0005975">
    <property type="term" value="P:carbohydrate metabolic process"/>
    <property type="evidence" value="ECO:0007669"/>
    <property type="project" value="InterPro"/>
</dbReference>
<dbReference type="AlphaFoldDB" id="A0A226DHW5"/>
<dbReference type="EMBL" id="LNIX01000019">
    <property type="protein sequence ID" value="OXA44769.1"/>
    <property type="molecule type" value="Genomic_DNA"/>
</dbReference>
<name>A0A226DHW5_FOLCA</name>
<evidence type="ECO:0000313" key="8">
    <source>
        <dbReference type="EMBL" id="OXA44769.1"/>
    </source>
</evidence>
<evidence type="ECO:0000256" key="6">
    <source>
        <dbReference type="RuleBase" id="RU003690"/>
    </source>
</evidence>
<dbReference type="OMA" id="FYADLCF"/>